<dbReference type="Pfam" id="PF12833">
    <property type="entry name" value="HTH_18"/>
    <property type="match status" value="1"/>
</dbReference>
<dbReference type="Gene3D" id="1.10.10.60">
    <property type="entry name" value="Homeodomain-like"/>
    <property type="match status" value="2"/>
</dbReference>
<dbReference type="STRING" id="485913.Krac_4640"/>
<dbReference type="SUPFAM" id="SSF46689">
    <property type="entry name" value="Homeodomain-like"/>
    <property type="match status" value="2"/>
</dbReference>
<dbReference type="SMART" id="SM00342">
    <property type="entry name" value="HTH_ARAC"/>
    <property type="match status" value="1"/>
</dbReference>
<dbReference type="InterPro" id="IPR009057">
    <property type="entry name" value="Homeodomain-like_sf"/>
</dbReference>
<dbReference type="Proteomes" id="UP000004508">
    <property type="component" value="Unassembled WGS sequence"/>
</dbReference>
<accession>D6TT97</accession>
<dbReference type="InterPro" id="IPR018060">
    <property type="entry name" value="HTH_AraC"/>
</dbReference>
<reference evidence="4 5" key="1">
    <citation type="journal article" date="2011" name="Stand. Genomic Sci.">
        <title>Non-contiguous finished genome sequence and contextual data of the filamentous soil bacterium Ktedonobacter racemifer type strain (SOSP1-21).</title>
        <authorList>
            <person name="Chang Y.J."/>
            <person name="Land M."/>
            <person name="Hauser L."/>
            <person name="Chertkov O."/>
            <person name="Del Rio T.G."/>
            <person name="Nolan M."/>
            <person name="Copeland A."/>
            <person name="Tice H."/>
            <person name="Cheng J.F."/>
            <person name="Lucas S."/>
            <person name="Han C."/>
            <person name="Goodwin L."/>
            <person name="Pitluck S."/>
            <person name="Ivanova N."/>
            <person name="Ovchinikova G."/>
            <person name="Pati A."/>
            <person name="Chen A."/>
            <person name="Palaniappan K."/>
            <person name="Mavromatis K."/>
            <person name="Liolios K."/>
            <person name="Brettin T."/>
            <person name="Fiebig A."/>
            <person name="Rohde M."/>
            <person name="Abt B."/>
            <person name="Goker M."/>
            <person name="Detter J.C."/>
            <person name="Woyke T."/>
            <person name="Bristow J."/>
            <person name="Eisen J.A."/>
            <person name="Markowitz V."/>
            <person name="Hugenholtz P."/>
            <person name="Kyrpides N.C."/>
            <person name="Klenk H.P."/>
            <person name="Lapidus A."/>
        </authorList>
    </citation>
    <scope>NUCLEOTIDE SEQUENCE [LARGE SCALE GENOMIC DNA]</scope>
    <source>
        <strain evidence="5">DSM 44963</strain>
    </source>
</reference>
<dbReference type="InParanoid" id="D6TT97"/>
<dbReference type="PROSITE" id="PS01124">
    <property type="entry name" value="HTH_ARAC_FAMILY_2"/>
    <property type="match status" value="1"/>
</dbReference>
<gene>
    <name evidence="4" type="ORF">Krac_4640</name>
</gene>
<feature type="domain" description="HTH araC/xylS-type" evidence="3">
    <location>
        <begin position="231"/>
        <end position="329"/>
    </location>
</feature>
<dbReference type="InterPro" id="IPR009594">
    <property type="entry name" value="Tscrpt_reg_HTH_AraC_N"/>
</dbReference>
<keyword evidence="1" id="KW-0805">Transcription regulation</keyword>
<dbReference type="eggNOG" id="COG2207">
    <property type="taxonomic scope" value="Bacteria"/>
</dbReference>
<proteinExistence type="predicted"/>
<keyword evidence="2" id="KW-0804">Transcription</keyword>
<dbReference type="GO" id="GO:0003700">
    <property type="term" value="F:DNA-binding transcription factor activity"/>
    <property type="evidence" value="ECO:0007669"/>
    <property type="project" value="InterPro"/>
</dbReference>
<organism evidence="4 5">
    <name type="scientific">Ktedonobacter racemifer DSM 44963</name>
    <dbReference type="NCBI Taxonomy" id="485913"/>
    <lineage>
        <taxon>Bacteria</taxon>
        <taxon>Bacillati</taxon>
        <taxon>Chloroflexota</taxon>
        <taxon>Ktedonobacteria</taxon>
        <taxon>Ktedonobacterales</taxon>
        <taxon>Ktedonobacteraceae</taxon>
        <taxon>Ktedonobacter</taxon>
    </lineage>
</organism>
<sequence>MIVANDCLILQILKRREKTTREEVLMSTMIHKPAEREVQRIQANHEELVERVSRVIREDGVVQPFPGLHLARASAPTEPLHGVSTPSLCVIAQGSKEVLLGESRYRYDPLHYLLATIELPSISQVLEASKAQPYLSLRLELPPTLVSSVLLEAGYTSPRKQADARAIDVSLLDGNVLDAAVRLVRLLDAPTEAPVLLPLITREIVYRLLMGEQGGRLRHLAIMGGYTSDITRAVARIRQDFDQPLCIEDLARELGMSVSGLHHHFKEVTAMSPLQFQKRLRLQEARRLMLGEDLDAQAAAYRVGYQDASHFNREYRSLFGIPPMRDVQRLRGETLAFSGQ</sequence>
<evidence type="ECO:0000256" key="1">
    <source>
        <dbReference type="ARBA" id="ARBA00023015"/>
    </source>
</evidence>
<dbReference type="AlphaFoldDB" id="D6TT97"/>
<evidence type="ECO:0000259" key="3">
    <source>
        <dbReference type="PROSITE" id="PS01124"/>
    </source>
</evidence>
<protein>
    <submittedName>
        <fullName evidence="4">Transcriptional regulator, AraC family</fullName>
    </submittedName>
</protein>
<evidence type="ECO:0000313" key="5">
    <source>
        <dbReference type="Proteomes" id="UP000004508"/>
    </source>
</evidence>
<comment type="caution">
    <text evidence="4">The sequence shown here is derived from an EMBL/GenBank/DDBJ whole genome shotgun (WGS) entry which is preliminary data.</text>
</comment>
<evidence type="ECO:0000256" key="2">
    <source>
        <dbReference type="ARBA" id="ARBA00023163"/>
    </source>
</evidence>
<dbReference type="PANTHER" id="PTHR43436">
    <property type="entry name" value="ARAC-FAMILY TRANSCRIPTIONAL REGULATOR"/>
    <property type="match status" value="1"/>
</dbReference>
<name>D6TT97_KTERA</name>
<dbReference type="EMBL" id="ADVG01000003">
    <property type="protein sequence ID" value="EFH83648.1"/>
    <property type="molecule type" value="Genomic_DNA"/>
</dbReference>
<dbReference type="Pfam" id="PF06719">
    <property type="entry name" value="AraC_N"/>
    <property type="match status" value="1"/>
</dbReference>
<dbReference type="GO" id="GO:0043565">
    <property type="term" value="F:sequence-specific DNA binding"/>
    <property type="evidence" value="ECO:0007669"/>
    <property type="project" value="InterPro"/>
</dbReference>
<dbReference type="PANTHER" id="PTHR43436:SF1">
    <property type="entry name" value="TRANSCRIPTIONAL REGULATORY PROTEIN"/>
    <property type="match status" value="1"/>
</dbReference>
<keyword evidence="5" id="KW-1185">Reference proteome</keyword>
<evidence type="ECO:0000313" key="4">
    <source>
        <dbReference type="EMBL" id="EFH83648.1"/>
    </source>
</evidence>